<evidence type="ECO:0000259" key="1">
    <source>
        <dbReference type="SMART" id="SM01256"/>
    </source>
</evidence>
<dbReference type="AlphaFoldDB" id="A0A2P2LEW4"/>
<dbReference type="GO" id="GO:0005634">
    <property type="term" value="C:nucleus"/>
    <property type="evidence" value="ECO:0007669"/>
    <property type="project" value="InterPro"/>
</dbReference>
<dbReference type="GO" id="GO:0003677">
    <property type="term" value="F:DNA binding"/>
    <property type="evidence" value="ECO:0007669"/>
    <property type="project" value="InterPro"/>
</dbReference>
<evidence type="ECO:0000313" key="2">
    <source>
        <dbReference type="EMBL" id="MBX16517.1"/>
    </source>
</evidence>
<reference evidence="2" key="1">
    <citation type="submission" date="2018-02" db="EMBL/GenBank/DDBJ databases">
        <title>Rhizophora mucronata_Transcriptome.</title>
        <authorList>
            <person name="Meera S.P."/>
            <person name="Sreeshan A."/>
            <person name="Augustine A."/>
        </authorList>
    </citation>
    <scope>NUCLEOTIDE SEQUENCE</scope>
    <source>
        <tissue evidence="2">Leaf</tissue>
    </source>
</reference>
<organism evidence="2">
    <name type="scientific">Rhizophora mucronata</name>
    <name type="common">Asiatic mangrove</name>
    <dbReference type="NCBI Taxonomy" id="61149"/>
    <lineage>
        <taxon>Eukaryota</taxon>
        <taxon>Viridiplantae</taxon>
        <taxon>Streptophyta</taxon>
        <taxon>Embryophyta</taxon>
        <taxon>Tracheophyta</taxon>
        <taxon>Spermatophyta</taxon>
        <taxon>Magnoliopsida</taxon>
        <taxon>eudicotyledons</taxon>
        <taxon>Gunneridae</taxon>
        <taxon>Pentapetalae</taxon>
        <taxon>rosids</taxon>
        <taxon>fabids</taxon>
        <taxon>Malpighiales</taxon>
        <taxon>Rhizophoraceae</taxon>
        <taxon>Rhizophora</taxon>
    </lineage>
</organism>
<name>A0A2P2LEW4_RHIMU</name>
<dbReference type="SMART" id="SM01256">
    <property type="entry name" value="KNOX2"/>
    <property type="match status" value="1"/>
</dbReference>
<dbReference type="InterPro" id="IPR005541">
    <property type="entry name" value="KNOX2"/>
</dbReference>
<feature type="domain" description="KNOX2" evidence="1">
    <location>
        <begin position="1"/>
        <end position="37"/>
    </location>
</feature>
<sequence>MVLSTFKDQLQQHVRVHAVEAVMACCEIENTLQALTGLSLPLFISSHARRDKG</sequence>
<accession>A0A2P2LEW4</accession>
<protein>
    <recommendedName>
        <fullName evidence="1">KNOX2 domain-containing protein</fullName>
    </recommendedName>
</protein>
<proteinExistence type="predicted"/>
<dbReference type="Pfam" id="PF03791">
    <property type="entry name" value="KNOX2"/>
    <property type="match status" value="1"/>
</dbReference>
<dbReference type="EMBL" id="GGEC01036033">
    <property type="protein sequence ID" value="MBX16517.1"/>
    <property type="molecule type" value="Transcribed_RNA"/>
</dbReference>